<dbReference type="PANTHER" id="PTHR37534:SF4">
    <property type="entry name" value="ZN(II)2CYS6 TRANSCRIPTION FACTOR (EUROFUNG)"/>
    <property type="match status" value="1"/>
</dbReference>
<evidence type="ECO:0000313" key="3">
    <source>
        <dbReference type="EMBL" id="KAE8336239.1"/>
    </source>
</evidence>
<dbReference type="OrthoDB" id="4937900at2759"/>
<gene>
    <name evidence="3" type="ORF">BDV24DRAFT_178648</name>
</gene>
<sequence>MGKCHSLPAYVSSCHQVMEHAPSRPIKIIDETDDIIRDYRVIDNTPRRSPLNQTRNGDTDGDLELAGEVQDERNCSTSSRNYMFPRPGPNYISLPKIIQRLYGDDSRLAGDITSVENLLSQRQGLGVSVNPIVEDPPSSSLLGSRLCDLSTNSATQTYTLPFPLRQAISFNVSSLPEPLLPVTDAKKALLISSYLRETGTWCETTDTQRQFTTQSIRCHRQNSLTLELYQYTIRILIGRAPTKADATVLATCTLLCVYEMMASGVSEWRRHLKGCARLFRVNGWNGSSRGIVKSCFWAFARIDIWAAFCSGKTTLIPTAFWMDDMSIMSAAADGEIDNYCNLAILVFVKIVNLLATFSLSNRIPELEPRASMTVLWNELQEWSDCTPSNTLPNVVFTQSSSGCGNTSYHAGSILLLQAGLLTTTVQARSPRVVDPVWHARELMGNIHFRLTSRPTSANWVNQLQPLYIAGTVLAGSRICYTQQSGWPYIWSEVRPELSSSNYPGDQNSRSACSLLARIERETGWKTSDRAADLRKSWGFG</sequence>
<dbReference type="CDD" id="cd12148">
    <property type="entry name" value="fungal_TF_MHR"/>
    <property type="match status" value="1"/>
</dbReference>
<dbReference type="AlphaFoldDB" id="A0A5N6XVJ9"/>
<dbReference type="PANTHER" id="PTHR37534">
    <property type="entry name" value="TRANSCRIPTIONAL ACTIVATOR PROTEIN UGA3"/>
    <property type="match status" value="1"/>
</dbReference>
<evidence type="ECO:0008006" key="4">
    <source>
        <dbReference type="Google" id="ProtNLM"/>
    </source>
</evidence>
<protein>
    <recommendedName>
        <fullName evidence="4">Transcription factor domain-containing protein</fullName>
    </recommendedName>
</protein>
<reference evidence="3" key="1">
    <citation type="submission" date="2019-04" db="EMBL/GenBank/DDBJ databases">
        <title>Friends and foes A comparative genomics study of 23 Aspergillus species from section Flavi.</title>
        <authorList>
            <consortium name="DOE Joint Genome Institute"/>
            <person name="Kjaerbolling I."/>
            <person name="Vesth T."/>
            <person name="Frisvad J.C."/>
            <person name="Nybo J.L."/>
            <person name="Theobald S."/>
            <person name="Kildgaard S."/>
            <person name="Isbrandt T."/>
            <person name="Kuo A."/>
            <person name="Sato A."/>
            <person name="Lyhne E.K."/>
            <person name="Kogle M.E."/>
            <person name="Wiebenga A."/>
            <person name="Kun R.S."/>
            <person name="Lubbers R.J."/>
            <person name="Makela M.R."/>
            <person name="Barry K."/>
            <person name="Chovatia M."/>
            <person name="Clum A."/>
            <person name="Daum C."/>
            <person name="Haridas S."/>
            <person name="He G."/>
            <person name="LaButti K."/>
            <person name="Lipzen A."/>
            <person name="Mondo S."/>
            <person name="Riley R."/>
            <person name="Salamov A."/>
            <person name="Simmons B.A."/>
            <person name="Magnuson J.K."/>
            <person name="Henrissat B."/>
            <person name="Mortensen U.H."/>
            <person name="Larsen T.O."/>
            <person name="Devries R.P."/>
            <person name="Grigoriev I.V."/>
            <person name="Machida M."/>
            <person name="Baker S.E."/>
            <person name="Andersen M.R."/>
        </authorList>
    </citation>
    <scope>NUCLEOTIDE SEQUENCE</scope>
    <source>
        <strain evidence="3">CBS 117612</strain>
    </source>
</reference>
<keyword evidence="2" id="KW-0539">Nucleus</keyword>
<accession>A0A5N6XVJ9</accession>
<dbReference type="InterPro" id="IPR021858">
    <property type="entry name" value="Fun_TF"/>
</dbReference>
<dbReference type="Pfam" id="PF11951">
    <property type="entry name" value="Fungal_trans_2"/>
    <property type="match status" value="1"/>
</dbReference>
<organism evidence="3">
    <name type="scientific">Aspergillus arachidicola</name>
    <dbReference type="NCBI Taxonomy" id="656916"/>
    <lineage>
        <taxon>Eukaryota</taxon>
        <taxon>Fungi</taxon>
        <taxon>Dikarya</taxon>
        <taxon>Ascomycota</taxon>
        <taxon>Pezizomycotina</taxon>
        <taxon>Eurotiomycetes</taxon>
        <taxon>Eurotiomycetidae</taxon>
        <taxon>Eurotiales</taxon>
        <taxon>Aspergillaceae</taxon>
        <taxon>Aspergillus</taxon>
        <taxon>Aspergillus subgen. Circumdati</taxon>
    </lineage>
</organism>
<dbReference type="GO" id="GO:0000976">
    <property type="term" value="F:transcription cis-regulatory region binding"/>
    <property type="evidence" value="ECO:0007669"/>
    <property type="project" value="TreeGrafter"/>
</dbReference>
<name>A0A5N6XVJ9_9EURO</name>
<dbReference type="Proteomes" id="UP000325558">
    <property type="component" value="Unassembled WGS sequence"/>
</dbReference>
<evidence type="ECO:0000256" key="1">
    <source>
        <dbReference type="ARBA" id="ARBA00004123"/>
    </source>
</evidence>
<dbReference type="EMBL" id="ML737199">
    <property type="protein sequence ID" value="KAE8336239.1"/>
    <property type="molecule type" value="Genomic_DNA"/>
</dbReference>
<evidence type="ECO:0000256" key="2">
    <source>
        <dbReference type="ARBA" id="ARBA00023242"/>
    </source>
</evidence>
<proteinExistence type="predicted"/>
<dbReference type="GO" id="GO:0045944">
    <property type="term" value="P:positive regulation of transcription by RNA polymerase II"/>
    <property type="evidence" value="ECO:0007669"/>
    <property type="project" value="TreeGrafter"/>
</dbReference>
<comment type="subcellular location">
    <subcellularLocation>
        <location evidence="1">Nucleus</location>
    </subcellularLocation>
</comment>
<dbReference type="GO" id="GO:0005634">
    <property type="term" value="C:nucleus"/>
    <property type="evidence" value="ECO:0007669"/>
    <property type="project" value="UniProtKB-SubCell"/>
</dbReference>
<dbReference type="GO" id="GO:0003700">
    <property type="term" value="F:DNA-binding transcription factor activity"/>
    <property type="evidence" value="ECO:0007669"/>
    <property type="project" value="TreeGrafter"/>
</dbReference>